<keyword evidence="2" id="KW-0233">DNA recombination</keyword>
<protein>
    <submittedName>
        <fullName evidence="4">Site-specific integrase</fullName>
    </submittedName>
</protein>
<evidence type="ECO:0000256" key="2">
    <source>
        <dbReference type="ARBA" id="ARBA00023172"/>
    </source>
</evidence>
<comment type="caution">
    <text evidence="4">The sequence shown here is derived from an EMBL/GenBank/DDBJ whole genome shotgun (WGS) entry which is preliminary data.</text>
</comment>
<evidence type="ECO:0000256" key="1">
    <source>
        <dbReference type="ARBA" id="ARBA00022908"/>
    </source>
</evidence>
<dbReference type="AlphaFoldDB" id="A0A7W2LVK4"/>
<dbReference type="GO" id="GO:0015074">
    <property type="term" value="P:DNA integration"/>
    <property type="evidence" value="ECO:0007669"/>
    <property type="project" value="UniProtKB-KW"/>
</dbReference>
<dbReference type="RefSeq" id="WP_037058555.1">
    <property type="nucleotide sequence ID" value="NZ_JACGDA010000015.1"/>
</dbReference>
<dbReference type="InterPro" id="IPR002104">
    <property type="entry name" value="Integrase_catalytic"/>
</dbReference>
<reference evidence="4 5" key="1">
    <citation type="submission" date="2020-07" db="EMBL/GenBank/DDBJ databases">
        <title>Diversity of carbapenemase encoding genes among Pseudomonas putida group clinical isolates in a tertiary Brazilian hospital.</title>
        <authorList>
            <person name="Alberto-Lei F."/>
            <person name="Nodari C.S."/>
            <person name="Streling A.P."/>
            <person name="Paulino J.T."/>
            <person name="Bessa-Neto F.O."/>
            <person name="Cayo R."/>
            <person name="Gales A.C."/>
        </authorList>
    </citation>
    <scope>NUCLEOTIDE SEQUENCE [LARGE SCALE GENOMIC DNA]</scope>
    <source>
        <strain evidence="4 5">11213</strain>
    </source>
</reference>
<evidence type="ECO:0000259" key="3">
    <source>
        <dbReference type="PROSITE" id="PS51898"/>
    </source>
</evidence>
<dbReference type="InterPro" id="IPR050090">
    <property type="entry name" value="Tyrosine_recombinase_XerCD"/>
</dbReference>
<dbReference type="CDD" id="cd00397">
    <property type="entry name" value="DNA_BRE_C"/>
    <property type="match status" value="1"/>
</dbReference>
<organism evidence="4 5">
    <name type="scientific">Pseudomonas juntendi</name>
    <dbReference type="NCBI Taxonomy" id="2666183"/>
    <lineage>
        <taxon>Bacteria</taxon>
        <taxon>Pseudomonadati</taxon>
        <taxon>Pseudomonadota</taxon>
        <taxon>Gammaproteobacteria</taxon>
        <taxon>Pseudomonadales</taxon>
        <taxon>Pseudomonadaceae</taxon>
        <taxon>Pseudomonas</taxon>
    </lineage>
</organism>
<proteinExistence type="predicted"/>
<dbReference type="GO" id="GO:0003677">
    <property type="term" value="F:DNA binding"/>
    <property type="evidence" value="ECO:0007669"/>
    <property type="project" value="InterPro"/>
</dbReference>
<name>A0A7W2LVK4_9PSED</name>
<feature type="domain" description="Tyr recombinase" evidence="3">
    <location>
        <begin position="223"/>
        <end position="467"/>
    </location>
</feature>
<dbReference type="Pfam" id="PF00589">
    <property type="entry name" value="Phage_integrase"/>
    <property type="match status" value="1"/>
</dbReference>
<evidence type="ECO:0000313" key="4">
    <source>
        <dbReference type="EMBL" id="MBA6147818.1"/>
    </source>
</evidence>
<dbReference type="EMBL" id="JACGDA010000015">
    <property type="protein sequence ID" value="MBA6147818.1"/>
    <property type="molecule type" value="Genomic_DNA"/>
</dbReference>
<sequence length="484" mass="55986">MTDSNHNKFGKKTHYNSNARRVLIREFRFQHINFHTPSSLTNSGSGLNYTFTPNSANYFPNFPVLIQSDGTPWEISILYLTAKIKECGTYEHRTIRGLADHLLDYLRFLEDLGLNYLYLPENDRLKVTFRYREELIEQISSGKIETSTAKVRINAIANFYREIIKWRLLDSTQLKKLPFEETVKYIHIVSKNGRDSTVIKTSHNLSIRKPKKQRDPECISDGGDLRPLTFSEQETMLVALRKSSREYQLMFYLALFTGARIQTVCTLRLTHLKGSLDQDGNLRLPIGDGTLADTKLGKHMTLLVPGWLVQDMKIYSLSQEAKKRRSRSFYGDNDNNYIFLSKNGIPYYTAKSELIDRSNQEHQTTPTKATKLQNTSIQDGAALRQHIHSILLPRIRVKNPSFQRFTFHDLRASFGMNLLESQLKHSGSGNVTAALEYTQQRMGHSNKETTLQYLNYKSRLEWRSSIQNEFEVSLFRHVNTPQNN</sequence>
<dbReference type="Gene3D" id="1.10.443.10">
    <property type="entry name" value="Intergrase catalytic core"/>
    <property type="match status" value="1"/>
</dbReference>
<dbReference type="GO" id="GO:0006310">
    <property type="term" value="P:DNA recombination"/>
    <property type="evidence" value="ECO:0007669"/>
    <property type="project" value="UniProtKB-KW"/>
</dbReference>
<dbReference type="PANTHER" id="PTHR30349:SF64">
    <property type="entry name" value="PROPHAGE INTEGRASE INTD-RELATED"/>
    <property type="match status" value="1"/>
</dbReference>
<evidence type="ECO:0000313" key="5">
    <source>
        <dbReference type="Proteomes" id="UP000577346"/>
    </source>
</evidence>
<keyword evidence="1" id="KW-0229">DNA integration</keyword>
<dbReference type="PROSITE" id="PS51898">
    <property type="entry name" value="TYR_RECOMBINASE"/>
    <property type="match status" value="1"/>
</dbReference>
<dbReference type="InterPro" id="IPR011010">
    <property type="entry name" value="DNA_brk_join_enz"/>
</dbReference>
<gene>
    <name evidence="4" type="ORF">H4C15_09880</name>
</gene>
<accession>A0A7W2LVK4</accession>
<dbReference type="Proteomes" id="UP000577346">
    <property type="component" value="Unassembled WGS sequence"/>
</dbReference>
<dbReference type="SUPFAM" id="SSF56349">
    <property type="entry name" value="DNA breaking-rejoining enzymes"/>
    <property type="match status" value="1"/>
</dbReference>
<dbReference type="PANTHER" id="PTHR30349">
    <property type="entry name" value="PHAGE INTEGRASE-RELATED"/>
    <property type="match status" value="1"/>
</dbReference>
<dbReference type="InterPro" id="IPR013762">
    <property type="entry name" value="Integrase-like_cat_sf"/>
</dbReference>